<feature type="compositionally biased region" description="Polar residues" evidence="1">
    <location>
        <begin position="161"/>
        <end position="198"/>
    </location>
</feature>
<dbReference type="CDD" id="cd09917">
    <property type="entry name" value="F-box_SF"/>
    <property type="match status" value="1"/>
</dbReference>
<dbReference type="AlphaFoldDB" id="A0A6A5BWW4"/>
<accession>A0A6A5BWW4</accession>
<evidence type="ECO:0000313" key="3">
    <source>
        <dbReference type="EMBL" id="KAF0979826.1"/>
    </source>
</evidence>
<dbReference type="Pfam" id="PF12937">
    <property type="entry name" value="F-box-like"/>
    <property type="match status" value="1"/>
</dbReference>
<dbReference type="EMBL" id="VFQX01000022">
    <property type="protein sequence ID" value="KAF0979826.1"/>
    <property type="molecule type" value="Genomic_DNA"/>
</dbReference>
<dbReference type="VEuPathDB" id="AmoebaDB:NfTy_050220"/>
<dbReference type="InterPro" id="IPR036047">
    <property type="entry name" value="F-box-like_dom_sf"/>
</dbReference>
<dbReference type="PROSITE" id="PS50181">
    <property type="entry name" value="FBOX"/>
    <property type="match status" value="1"/>
</dbReference>
<sequence>MSLQDPMTMSTEEDDFEYVTLDQYLPNEIKMMIFEFLPVQSLFVVANRVCKAWHQLLCDEKNKFVWFRLLSNILKTKLLILNDDGKKMTKPQEMMQFLSCVQWRKLLKFITLKERSIIHNYYLQQQEKKAESEKKTLTQPEDPPSDGDDDEWDEMDNIEETTTPSTENLPQHMQPSSTLLTESDAPQTIQQIPSNEPPSSLDLFKEDAETIQFTFKERTLICKPIKASSTDFPSQDIPETRNALNTRSFWSSTGSKDNKENEYLIYQLQDPWFVVERERKLQKVKGVKKWTEFYKYVGVKNAKEGNSDNTSNHEDSIMSFDSQIGGLYLEKFTLKPFMATWQNNNCYAPKQVSLSVAKISPTMKLEDLKFEALDNSEYPVQNTNEYHQFETGPFIILYRRDNNVSLPPSAENAKTEDAVRSETTRPINSNEEEAEESETEEEVEESEHGIRVAITDDDLFHALSRSGGVVNDAFYRELRAILERKLAERSRESEENKLFQQLTAREEGNILVRFNLIGKGQTQPTDNLYYTCLEFVDLSGSAFVL</sequence>
<dbReference type="SUPFAM" id="SSF81383">
    <property type="entry name" value="F-box domain"/>
    <property type="match status" value="1"/>
</dbReference>
<keyword evidence="4" id="KW-1185">Reference proteome</keyword>
<dbReference type="PANTHER" id="PTHR39741">
    <property type="entry name" value="F-BOX DOMAIN CONTAINING PROTEIN, EXPRESSED"/>
    <property type="match status" value="1"/>
</dbReference>
<dbReference type="Proteomes" id="UP000444721">
    <property type="component" value="Unassembled WGS sequence"/>
</dbReference>
<feature type="domain" description="F-box" evidence="2">
    <location>
        <begin position="19"/>
        <end position="69"/>
    </location>
</feature>
<dbReference type="PANTHER" id="PTHR39741:SF2">
    <property type="entry name" value="F-BOX DOMAIN-CONTAINING PROTEIN"/>
    <property type="match status" value="1"/>
</dbReference>
<dbReference type="Gene3D" id="1.20.1280.50">
    <property type="match status" value="1"/>
</dbReference>
<feature type="compositionally biased region" description="Basic and acidic residues" evidence="1">
    <location>
        <begin position="413"/>
        <end position="423"/>
    </location>
</feature>
<dbReference type="VEuPathDB" id="AmoebaDB:NF0013930"/>
<feature type="region of interest" description="Disordered" evidence="1">
    <location>
        <begin position="407"/>
        <end position="448"/>
    </location>
</feature>
<feature type="compositionally biased region" description="Acidic residues" evidence="1">
    <location>
        <begin position="143"/>
        <end position="159"/>
    </location>
</feature>
<evidence type="ECO:0000259" key="2">
    <source>
        <dbReference type="PROSITE" id="PS50181"/>
    </source>
</evidence>
<name>A0A6A5BWW4_NAEFO</name>
<proteinExistence type="predicted"/>
<reference evidence="3 4" key="1">
    <citation type="journal article" date="2019" name="Sci. Rep.">
        <title>Nanopore sequencing improves the draft genome of the human pathogenic amoeba Naegleria fowleri.</title>
        <authorList>
            <person name="Liechti N."/>
            <person name="Schurch N."/>
            <person name="Bruggmann R."/>
            <person name="Wittwer M."/>
        </authorList>
    </citation>
    <scope>NUCLEOTIDE SEQUENCE [LARGE SCALE GENOMIC DNA]</scope>
    <source>
        <strain evidence="3 4">ATCC 30894</strain>
    </source>
</reference>
<dbReference type="OrthoDB" id="3219396at2759"/>
<dbReference type="InterPro" id="IPR055336">
    <property type="entry name" value="At4g00755-like"/>
</dbReference>
<feature type="compositionally biased region" description="Acidic residues" evidence="1">
    <location>
        <begin position="430"/>
        <end position="445"/>
    </location>
</feature>
<organism evidence="3 4">
    <name type="scientific">Naegleria fowleri</name>
    <name type="common">Brain eating amoeba</name>
    <dbReference type="NCBI Taxonomy" id="5763"/>
    <lineage>
        <taxon>Eukaryota</taxon>
        <taxon>Discoba</taxon>
        <taxon>Heterolobosea</taxon>
        <taxon>Tetramitia</taxon>
        <taxon>Eutetramitia</taxon>
        <taxon>Vahlkampfiidae</taxon>
        <taxon>Naegleria</taxon>
    </lineage>
</organism>
<evidence type="ECO:0000313" key="4">
    <source>
        <dbReference type="Proteomes" id="UP000444721"/>
    </source>
</evidence>
<protein>
    <recommendedName>
        <fullName evidence="2">F-box domain-containing protein</fullName>
    </recommendedName>
</protein>
<dbReference type="GeneID" id="68108197"/>
<dbReference type="InterPro" id="IPR001810">
    <property type="entry name" value="F-box_dom"/>
</dbReference>
<comment type="caution">
    <text evidence="3">The sequence shown here is derived from an EMBL/GenBank/DDBJ whole genome shotgun (WGS) entry which is preliminary data.</text>
</comment>
<dbReference type="VEuPathDB" id="AmoebaDB:FDP41_000979"/>
<feature type="region of interest" description="Disordered" evidence="1">
    <location>
        <begin position="131"/>
        <end position="201"/>
    </location>
</feature>
<gene>
    <name evidence="3" type="ORF">FDP41_000979</name>
</gene>
<evidence type="ECO:0000256" key="1">
    <source>
        <dbReference type="SAM" id="MobiDB-lite"/>
    </source>
</evidence>
<dbReference type="RefSeq" id="XP_044564539.1">
    <property type="nucleotide sequence ID" value="XM_044713785.1"/>
</dbReference>